<feature type="compositionally biased region" description="Polar residues" evidence="1">
    <location>
        <begin position="348"/>
        <end position="357"/>
    </location>
</feature>
<dbReference type="SMART" id="SM00751">
    <property type="entry name" value="BSD"/>
    <property type="match status" value="1"/>
</dbReference>
<name>A0A833Y274_JUGRE</name>
<dbReference type="SUPFAM" id="SSF140383">
    <property type="entry name" value="BSD domain-like"/>
    <property type="match status" value="1"/>
</dbReference>
<gene>
    <name evidence="3" type="ORF">F2P56_002811</name>
</gene>
<comment type="caution">
    <text evidence="3">The sequence shown here is derived from an EMBL/GenBank/DDBJ whole genome shotgun (WGS) entry which is preliminary data.</text>
</comment>
<dbReference type="PANTHER" id="PTHR31923:SF9">
    <property type="entry name" value="BSD DOMAIN-CONTAINING PROTEIN"/>
    <property type="match status" value="1"/>
</dbReference>
<feature type="region of interest" description="Disordered" evidence="1">
    <location>
        <begin position="1"/>
        <end position="41"/>
    </location>
</feature>
<evidence type="ECO:0000256" key="1">
    <source>
        <dbReference type="SAM" id="MobiDB-lite"/>
    </source>
</evidence>
<evidence type="ECO:0000313" key="4">
    <source>
        <dbReference type="Proteomes" id="UP000619265"/>
    </source>
</evidence>
<sequence>MSWFFKSFESDDPDSSHSHSHSHLSSSPEHSPSTSPPALTHDLSLLGQTLTTRFRGVAEFLAPSPATSITPTSSVDSSDAPSSSQSLLGIRNDLVEISGSFRTGLSLLSSNKAVSEISRLASNFLLFQNDEVRDEQVSGEDDDDCIDDGVPGVTDEVVDFVCDISARPELWNDFPLPLDNDFNMSDAQREHASTVEHLSPSLAALRVKLQSYMSEERFWIIYFILLLPRLSEHDFGLLSTSKIVESRDALLQKLQKNAQVENDNRKTLDKSQDGCMASKPEGKNVLSEEEASTGIISGGVEMDDEQNTDKWLEDEPIDTGTTLGAQEKLEHEEDISFSDLEEDDNDLSNRLSGLNSAEETKSPRGCNDWVQLKGSPEFLVGGGQQKAVHSNSHDKDSEDVVCVGSEFMTVHGLNFLCQIDGCQSLINDCFLSVPIPMVPSRAITMSIRPFHQGCGYTTLSSPFILPTWKLHAQYP</sequence>
<evidence type="ECO:0000313" key="3">
    <source>
        <dbReference type="EMBL" id="KAF5482222.1"/>
    </source>
</evidence>
<dbReference type="InterPro" id="IPR005607">
    <property type="entry name" value="BSD_dom"/>
</dbReference>
<reference evidence="3" key="1">
    <citation type="submission" date="2015-10" db="EMBL/GenBank/DDBJ databases">
        <authorList>
            <person name="Martinez-Garcia P.J."/>
            <person name="Crepeau M.W."/>
            <person name="Puiu D."/>
            <person name="Gonzalez-Ibeas D."/>
            <person name="Whalen J."/>
            <person name="Stevens K."/>
            <person name="Paul R."/>
            <person name="Butterfield T."/>
            <person name="Britton M."/>
            <person name="Reagan R."/>
            <person name="Chakraborty S."/>
            <person name="Walawage S.L."/>
            <person name="Vasquez-Gross H.A."/>
            <person name="Cardeno C."/>
            <person name="Famula R."/>
            <person name="Pratt K."/>
            <person name="Kuruganti S."/>
            <person name="Aradhya M.K."/>
            <person name="Leslie C.A."/>
            <person name="Dandekar A.M."/>
            <person name="Salzberg S.L."/>
            <person name="Wegrzyn J.L."/>
            <person name="Langley C.H."/>
            <person name="Neale D.B."/>
        </authorList>
    </citation>
    <scope>NUCLEOTIDE SEQUENCE</scope>
    <source>
        <tissue evidence="3">Leaves</tissue>
    </source>
</reference>
<dbReference type="InterPro" id="IPR035925">
    <property type="entry name" value="BSD_dom_sf"/>
</dbReference>
<accession>A0A833Y274</accession>
<reference evidence="3" key="2">
    <citation type="submission" date="2020-03" db="EMBL/GenBank/DDBJ databases">
        <title>Walnut 2.0.</title>
        <authorList>
            <person name="Marrano A."/>
            <person name="Britton M."/>
            <person name="Zimin A.V."/>
            <person name="Zaini P.A."/>
            <person name="Workman R."/>
            <person name="Puiu D."/>
            <person name="Bianco L."/>
            <person name="Allen B.J."/>
            <person name="Troggio M."/>
            <person name="Leslie C.A."/>
            <person name="Timp W."/>
            <person name="Dendekar A."/>
            <person name="Salzberg S.L."/>
            <person name="Neale D.B."/>
        </authorList>
    </citation>
    <scope>NUCLEOTIDE SEQUENCE</scope>
    <source>
        <tissue evidence="3">Leaves</tissue>
    </source>
</reference>
<dbReference type="PROSITE" id="PS50858">
    <property type="entry name" value="BSD"/>
    <property type="match status" value="1"/>
</dbReference>
<dbReference type="Pfam" id="PF03909">
    <property type="entry name" value="BSD"/>
    <property type="match status" value="1"/>
</dbReference>
<organism evidence="3 4">
    <name type="scientific">Juglans regia</name>
    <name type="common">English walnut</name>
    <dbReference type="NCBI Taxonomy" id="51240"/>
    <lineage>
        <taxon>Eukaryota</taxon>
        <taxon>Viridiplantae</taxon>
        <taxon>Streptophyta</taxon>
        <taxon>Embryophyta</taxon>
        <taxon>Tracheophyta</taxon>
        <taxon>Spermatophyta</taxon>
        <taxon>Magnoliopsida</taxon>
        <taxon>eudicotyledons</taxon>
        <taxon>Gunneridae</taxon>
        <taxon>Pentapetalae</taxon>
        <taxon>rosids</taxon>
        <taxon>fabids</taxon>
        <taxon>Fagales</taxon>
        <taxon>Juglandaceae</taxon>
        <taxon>Juglans</taxon>
    </lineage>
</organism>
<feature type="domain" description="BSD" evidence="2">
    <location>
        <begin position="179"/>
        <end position="230"/>
    </location>
</feature>
<proteinExistence type="predicted"/>
<dbReference type="Gramene" id="Jr01_30370_p1">
    <property type="protein sequence ID" value="cds.Jr01_30370_p1"/>
    <property type="gene ID" value="Jr01_30370"/>
</dbReference>
<feature type="region of interest" description="Disordered" evidence="1">
    <location>
        <begin position="261"/>
        <end position="367"/>
    </location>
</feature>
<feature type="compositionally biased region" description="Low complexity" evidence="1">
    <location>
        <begin position="23"/>
        <end position="37"/>
    </location>
</feature>
<protein>
    <recommendedName>
        <fullName evidence="2">BSD domain-containing protein</fullName>
    </recommendedName>
</protein>
<dbReference type="Proteomes" id="UP000619265">
    <property type="component" value="Unassembled WGS sequence"/>
</dbReference>
<dbReference type="AlphaFoldDB" id="A0A833Y274"/>
<feature type="compositionally biased region" description="Acidic residues" evidence="1">
    <location>
        <begin position="332"/>
        <end position="346"/>
    </location>
</feature>
<dbReference type="PANTHER" id="PTHR31923">
    <property type="entry name" value="BSD DOMAIN-CONTAINING PROTEIN"/>
    <property type="match status" value="1"/>
</dbReference>
<evidence type="ECO:0000259" key="2">
    <source>
        <dbReference type="PROSITE" id="PS50858"/>
    </source>
</evidence>
<dbReference type="EMBL" id="LIHL02000001">
    <property type="protein sequence ID" value="KAF5482222.1"/>
    <property type="molecule type" value="Genomic_DNA"/>
</dbReference>
<feature type="compositionally biased region" description="Basic and acidic residues" evidence="1">
    <location>
        <begin position="262"/>
        <end position="272"/>
    </location>
</feature>